<evidence type="ECO:0000313" key="2">
    <source>
        <dbReference type="Proteomes" id="UP000836387"/>
    </source>
</evidence>
<name>A0ACA9UJ98_BIOOC</name>
<gene>
    <name evidence="1" type="ORF">CRV2_00014343</name>
</gene>
<reference evidence="1" key="2">
    <citation type="submission" date="2021-10" db="EMBL/GenBank/DDBJ databases">
        <authorList>
            <person name="Piombo E."/>
        </authorList>
    </citation>
    <scope>NUCLEOTIDE SEQUENCE</scope>
</reference>
<keyword evidence="2" id="KW-1185">Reference proteome</keyword>
<organism evidence="1 2">
    <name type="scientific">Clonostachys rosea f. rosea IK726</name>
    <dbReference type="NCBI Taxonomy" id="1349383"/>
    <lineage>
        <taxon>Eukaryota</taxon>
        <taxon>Fungi</taxon>
        <taxon>Dikarya</taxon>
        <taxon>Ascomycota</taxon>
        <taxon>Pezizomycotina</taxon>
        <taxon>Sordariomycetes</taxon>
        <taxon>Hypocreomycetidae</taxon>
        <taxon>Hypocreales</taxon>
        <taxon>Bionectriaceae</taxon>
        <taxon>Clonostachys</taxon>
    </lineage>
</organism>
<comment type="caution">
    <text evidence="1">The sequence shown here is derived from an EMBL/GenBank/DDBJ whole genome shotgun (WGS) entry which is preliminary data.</text>
</comment>
<sequence>MPEDDDEEEERLYGWHWDAGSFLVTGEGNAYIHCDVLKDNISFNISGYAEYTAAVYEAFKQASEMVSSILRPFHYAKAVGVFAKSIS</sequence>
<dbReference type="Proteomes" id="UP000836387">
    <property type="component" value="Unassembled WGS sequence"/>
</dbReference>
<reference evidence="1" key="1">
    <citation type="submission" date="2020-04" db="EMBL/GenBank/DDBJ databases">
        <authorList>
            <person name="Broberg M."/>
        </authorList>
    </citation>
    <scope>NUCLEOTIDE SEQUENCE</scope>
</reference>
<proteinExistence type="predicted"/>
<accession>A0ACA9UJ98</accession>
<evidence type="ECO:0000313" key="1">
    <source>
        <dbReference type="EMBL" id="CAG9953183.1"/>
    </source>
</evidence>
<protein>
    <submittedName>
        <fullName evidence="1">Uncharacterized protein</fullName>
    </submittedName>
</protein>
<dbReference type="EMBL" id="CADEHS020000518">
    <property type="protein sequence ID" value="CAG9953183.1"/>
    <property type="molecule type" value="Genomic_DNA"/>
</dbReference>